<feature type="transmembrane region" description="Helical" evidence="6">
    <location>
        <begin position="310"/>
        <end position="330"/>
    </location>
</feature>
<evidence type="ECO:0000256" key="1">
    <source>
        <dbReference type="ARBA" id="ARBA00004651"/>
    </source>
</evidence>
<name>A0A2T4VXR2_9HYPH</name>
<evidence type="ECO:0000256" key="3">
    <source>
        <dbReference type="ARBA" id="ARBA00022692"/>
    </source>
</evidence>
<keyword evidence="5 6" id="KW-0472">Membrane</keyword>
<dbReference type="Proteomes" id="UP000240811">
    <property type="component" value="Unassembled WGS sequence"/>
</dbReference>
<feature type="transmembrane region" description="Helical" evidence="6">
    <location>
        <begin position="94"/>
        <end position="117"/>
    </location>
</feature>
<reference evidence="8" key="1">
    <citation type="submission" date="2018-02" db="EMBL/GenBank/DDBJ databases">
        <title>Genome sequence of Candidatus Liberibacter europaeus.</title>
        <authorList>
            <person name="Frampton R.A."/>
            <person name="Thompson S.M."/>
            <person name="David C."/>
            <person name="Addison S.M."/>
            <person name="Smith G.R."/>
        </authorList>
    </citation>
    <scope>NUCLEOTIDE SEQUENCE [LARGE SCALE GENOMIC DNA]</scope>
</reference>
<evidence type="ECO:0000256" key="5">
    <source>
        <dbReference type="ARBA" id="ARBA00023136"/>
    </source>
</evidence>
<keyword evidence="4 6" id="KW-1133">Transmembrane helix</keyword>
<feature type="transmembrane region" description="Helical" evidence="6">
    <location>
        <begin position="336"/>
        <end position="356"/>
    </location>
</feature>
<protein>
    <submittedName>
        <fullName evidence="7">Permease</fullName>
    </submittedName>
</protein>
<keyword evidence="3 6" id="KW-0812">Transmembrane</keyword>
<sequence>MKLFEAYIYRRIFRAFLLSCLFIVSIAWTIQILQHINIASNNIQSTIILLKISYLIFPTIIAIVVPFCFITEVTQTLASMHKNSELLIIDNTGYSRIALIKPVLFLATFLSIFLLILENTAEPKFRLAIKNLTAQAEFNLILSALENNVFSRVDNGIYISVTKRYPNNTLQGVFMSDARDHEVRKIYYAQKGFIDLDNRSLILQNGELQQKLLKSNDVSIMKFDYYSTDIQSIKGAPTIKIRAEDQSLSFLLNPDPNDPTYNKKMVGAYQSELHQRITKWLFPIIFGLVAIVATEKSGGSRSSSKIHPTFISLSASFGIFWTFVYIAFNIEKNANYIPVLYLFLACVLGILIFIITRKHARI</sequence>
<evidence type="ECO:0000256" key="6">
    <source>
        <dbReference type="SAM" id="Phobius"/>
    </source>
</evidence>
<feature type="transmembrane region" description="Helical" evidence="6">
    <location>
        <begin position="280"/>
        <end position="298"/>
    </location>
</feature>
<dbReference type="PANTHER" id="PTHR33529">
    <property type="entry name" value="SLR0882 PROTEIN-RELATED"/>
    <property type="match status" value="1"/>
</dbReference>
<evidence type="ECO:0000256" key="2">
    <source>
        <dbReference type="ARBA" id="ARBA00022475"/>
    </source>
</evidence>
<dbReference type="PANTHER" id="PTHR33529:SF6">
    <property type="entry name" value="YJGP_YJGQ FAMILY PERMEASE"/>
    <property type="match status" value="1"/>
</dbReference>
<gene>
    <name evidence="7" type="ORF">C4617_01715</name>
</gene>
<dbReference type="AlphaFoldDB" id="A0A2T4VXR2"/>
<dbReference type="GO" id="GO:0015920">
    <property type="term" value="P:lipopolysaccharide transport"/>
    <property type="evidence" value="ECO:0007669"/>
    <property type="project" value="TreeGrafter"/>
</dbReference>
<feature type="transmembrane region" description="Helical" evidence="6">
    <location>
        <begin position="12"/>
        <end position="32"/>
    </location>
</feature>
<dbReference type="InterPro" id="IPR005495">
    <property type="entry name" value="LptG/LptF_permease"/>
</dbReference>
<dbReference type="GO" id="GO:0043190">
    <property type="term" value="C:ATP-binding cassette (ABC) transporter complex"/>
    <property type="evidence" value="ECO:0007669"/>
    <property type="project" value="TreeGrafter"/>
</dbReference>
<accession>A0A2T4VXR2</accession>
<keyword evidence="2" id="KW-1003">Cell membrane</keyword>
<comment type="caution">
    <text evidence="7">The sequence shown here is derived from an EMBL/GenBank/DDBJ whole genome shotgun (WGS) entry which is preliminary data.</text>
</comment>
<evidence type="ECO:0000313" key="7">
    <source>
        <dbReference type="EMBL" id="PTL86563.1"/>
    </source>
</evidence>
<dbReference type="EMBL" id="PSQJ01000002">
    <property type="protein sequence ID" value="PTL86563.1"/>
    <property type="molecule type" value="Genomic_DNA"/>
</dbReference>
<organism evidence="7 8">
    <name type="scientific">Candidatus Liberibacter europaeus</name>
    <dbReference type="NCBI Taxonomy" id="744859"/>
    <lineage>
        <taxon>Bacteria</taxon>
        <taxon>Pseudomonadati</taxon>
        <taxon>Pseudomonadota</taxon>
        <taxon>Alphaproteobacteria</taxon>
        <taxon>Hyphomicrobiales</taxon>
        <taxon>Rhizobiaceae</taxon>
        <taxon>Liberibacter</taxon>
    </lineage>
</organism>
<proteinExistence type="predicted"/>
<evidence type="ECO:0000256" key="4">
    <source>
        <dbReference type="ARBA" id="ARBA00022989"/>
    </source>
</evidence>
<evidence type="ECO:0000313" key="8">
    <source>
        <dbReference type="Proteomes" id="UP000240811"/>
    </source>
</evidence>
<feature type="transmembrane region" description="Helical" evidence="6">
    <location>
        <begin position="52"/>
        <end position="73"/>
    </location>
</feature>
<dbReference type="Pfam" id="PF03739">
    <property type="entry name" value="LptF_LptG"/>
    <property type="match status" value="1"/>
</dbReference>
<comment type="subcellular location">
    <subcellularLocation>
        <location evidence="1">Cell membrane</location>
        <topology evidence="1">Multi-pass membrane protein</topology>
    </subcellularLocation>
</comment>